<comment type="similarity">
    <text evidence="1">Belongs to the WD repeat WDR48 family.</text>
</comment>
<dbReference type="OrthoDB" id="2421129at2759"/>
<reference evidence="5 6" key="1">
    <citation type="journal article" date="2018" name="Mol. Plant">
        <title>The genome of Artemisia annua provides insight into the evolution of Asteraceae family and artemisinin biosynthesis.</title>
        <authorList>
            <person name="Shen Q."/>
            <person name="Zhang L."/>
            <person name="Liao Z."/>
            <person name="Wang S."/>
            <person name="Yan T."/>
            <person name="Shi P."/>
            <person name="Liu M."/>
            <person name="Fu X."/>
            <person name="Pan Q."/>
            <person name="Wang Y."/>
            <person name="Lv Z."/>
            <person name="Lu X."/>
            <person name="Zhang F."/>
            <person name="Jiang W."/>
            <person name="Ma Y."/>
            <person name="Chen M."/>
            <person name="Hao X."/>
            <person name="Li L."/>
            <person name="Tang Y."/>
            <person name="Lv G."/>
            <person name="Zhou Y."/>
            <person name="Sun X."/>
            <person name="Brodelius P.E."/>
            <person name="Rose J.K.C."/>
            <person name="Tang K."/>
        </authorList>
    </citation>
    <scope>NUCLEOTIDE SEQUENCE [LARGE SCALE GENOMIC DNA]</scope>
    <source>
        <strain evidence="6">cv. Huhao1</strain>
        <tissue evidence="5">Leaf</tissue>
    </source>
</reference>
<dbReference type="PROSITE" id="PS50082">
    <property type="entry name" value="WD_REPEATS_2"/>
    <property type="match status" value="4"/>
</dbReference>
<evidence type="ECO:0000256" key="1">
    <source>
        <dbReference type="ARBA" id="ARBA00006917"/>
    </source>
</evidence>
<keyword evidence="6" id="KW-1185">Reference proteome</keyword>
<dbReference type="PRINTS" id="PR00320">
    <property type="entry name" value="GPROTEINBRPT"/>
</dbReference>
<feature type="repeat" description="WD" evidence="4">
    <location>
        <begin position="253"/>
        <end position="294"/>
    </location>
</feature>
<dbReference type="SMART" id="SM00320">
    <property type="entry name" value="WD40"/>
    <property type="match status" value="7"/>
</dbReference>
<gene>
    <name evidence="5" type="ORF">CTI12_AA263860</name>
</gene>
<dbReference type="InterPro" id="IPR021772">
    <property type="entry name" value="WDR48/Bun107"/>
</dbReference>
<evidence type="ECO:0000256" key="3">
    <source>
        <dbReference type="ARBA" id="ARBA00022737"/>
    </source>
</evidence>
<protein>
    <submittedName>
        <fullName evidence="5">Transducin/WD40 repeat-like superfamily protein</fullName>
    </submittedName>
</protein>
<dbReference type="InterPro" id="IPR020472">
    <property type="entry name" value="WD40_PAC1"/>
</dbReference>
<dbReference type="InterPro" id="IPR001680">
    <property type="entry name" value="WD40_rpt"/>
</dbReference>
<evidence type="ECO:0000313" key="5">
    <source>
        <dbReference type="EMBL" id="PWA72970.1"/>
    </source>
</evidence>
<dbReference type="PANTHER" id="PTHR19862">
    <property type="entry name" value="WD REPEAT-CONTAINING PROTEIN 48"/>
    <property type="match status" value="1"/>
</dbReference>
<dbReference type="AlphaFoldDB" id="A0A2U1NHN0"/>
<dbReference type="SUPFAM" id="SSF50978">
    <property type="entry name" value="WD40 repeat-like"/>
    <property type="match status" value="1"/>
</dbReference>
<dbReference type="Proteomes" id="UP000245207">
    <property type="component" value="Unassembled WGS sequence"/>
</dbReference>
<proteinExistence type="inferred from homology"/>
<feature type="repeat" description="WD" evidence="4">
    <location>
        <begin position="122"/>
        <end position="157"/>
    </location>
</feature>
<keyword evidence="3" id="KW-0677">Repeat</keyword>
<dbReference type="CDD" id="cd17041">
    <property type="entry name" value="Ubl_WDR48"/>
    <property type="match status" value="1"/>
</dbReference>
<dbReference type="EMBL" id="PKPP01002813">
    <property type="protein sequence ID" value="PWA72970.1"/>
    <property type="molecule type" value="Genomic_DNA"/>
</dbReference>
<dbReference type="PROSITE" id="PS50294">
    <property type="entry name" value="WD_REPEATS_REGION"/>
    <property type="match status" value="2"/>
</dbReference>
<feature type="repeat" description="WD" evidence="4">
    <location>
        <begin position="211"/>
        <end position="252"/>
    </location>
</feature>
<feature type="repeat" description="WD" evidence="4">
    <location>
        <begin position="95"/>
        <end position="111"/>
    </location>
</feature>
<dbReference type="InterPro" id="IPR036322">
    <property type="entry name" value="WD40_repeat_dom_sf"/>
</dbReference>
<evidence type="ECO:0000256" key="4">
    <source>
        <dbReference type="PROSITE-ProRule" id="PRU00221"/>
    </source>
</evidence>
<dbReference type="PANTHER" id="PTHR19862:SF14">
    <property type="entry name" value="WD REPEAT-CONTAINING PROTEIN 48"/>
    <property type="match status" value="1"/>
</dbReference>
<dbReference type="Pfam" id="PF00400">
    <property type="entry name" value="WD40"/>
    <property type="match status" value="6"/>
</dbReference>
<dbReference type="GO" id="GO:0043130">
    <property type="term" value="F:ubiquitin binding"/>
    <property type="evidence" value="ECO:0007669"/>
    <property type="project" value="TreeGrafter"/>
</dbReference>
<evidence type="ECO:0000313" key="6">
    <source>
        <dbReference type="Proteomes" id="UP000245207"/>
    </source>
</evidence>
<dbReference type="Pfam" id="PF11816">
    <property type="entry name" value="DUF3337"/>
    <property type="match status" value="1"/>
</dbReference>
<dbReference type="STRING" id="35608.A0A2U1NHN0"/>
<sequence length="743" mass="81303">MHRVGSAGNASNSGRPRKEKRLTYLLNDADSTKHCAGVNCLAILKQSEPDNSNYLFTGSRDGTLKRWALGKEGATCSTTFESHVDWVNDAVLVGGNTLVSCSSDTTVKVWDCFSDGTCTKTLRQHTDYVTCLAAAEKNSNIVASGGLGGEVFIWDLEAALAPLTQTSEAESSNGMNASGNSVPVTSLRTISSSNSITAHTNQPQGYVPIAAKGHKESVYALAMNESGTLMVSGGTEKAVRIWDSRTGSKTMKLRGHTDNIRALLLDSTGRFCLSGSSDSMIRLWDLGQQRCVHSYAVHTDSVWALASTPTFSHVYSGGRDLSLYLTDLSTRESVLLCSKEHPIQQLKLHDDGIWVATTDSSVHRWPSEGLNPEKVFQRGGSFLAGNLSFSRARASLEGSTPVPVYREPTFSIDGIPGIVQHEILNNRRHVLTKDDAGSVKLWEITRGVVLKDYGQVSFEKKKEELFEMVSIPAWFTADTRLGSLSIHLDTPQCFSAEMYSADLNITEKAEDDKINLARETLKGLLTHWLAKKKHKFGSQSSVNGDLSSGRDISSRSITLSRAEVDANAVNDSVVHPPFAFSSASPPSIITEGSQSGPWRKKLTDLEGTEDEKDFPWWVLDCILHNRLPARENTKCSFYLHPCEGSAAQILTQGKLSAPRILRIHKVVNYVVEKMVLDKPLDSLSGDGTFVPGPGSKPWKLKPSVEILCNNQVLTPDMSLATVRTYIWKKSEDVVLNYRTVSGR</sequence>
<dbReference type="GO" id="GO:0000724">
    <property type="term" value="P:double-strand break repair via homologous recombination"/>
    <property type="evidence" value="ECO:0007669"/>
    <property type="project" value="TreeGrafter"/>
</dbReference>
<dbReference type="FunFam" id="2.130.10.10:FF:000381">
    <property type="entry name" value="WD repeat-containing protein 48"/>
    <property type="match status" value="1"/>
</dbReference>
<name>A0A2U1NHN0_ARTAN</name>
<dbReference type="InterPro" id="IPR051246">
    <property type="entry name" value="WDR48"/>
</dbReference>
<organism evidence="5 6">
    <name type="scientific">Artemisia annua</name>
    <name type="common">Sweet wormwood</name>
    <dbReference type="NCBI Taxonomy" id="35608"/>
    <lineage>
        <taxon>Eukaryota</taxon>
        <taxon>Viridiplantae</taxon>
        <taxon>Streptophyta</taxon>
        <taxon>Embryophyta</taxon>
        <taxon>Tracheophyta</taxon>
        <taxon>Spermatophyta</taxon>
        <taxon>Magnoliopsida</taxon>
        <taxon>eudicotyledons</taxon>
        <taxon>Gunneridae</taxon>
        <taxon>Pentapetalae</taxon>
        <taxon>asterids</taxon>
        <taxon>campanulids</taxon>
        <taxon>Asterales</taxon>
        <taxon>Asteraceae</taxon>
        <taxon>Asteroideae</taxon>
        <taxon>Anthemideae</taxon>
        <taxon>Artemisiinae</taxon>
        <taxon>Artemisia</taxon>
    </lineage>
</organism>
<dbReference type="Gene3D" id="2.130.10.10">
    <property type="entry name" value="YVTN repeat-like/Quinoprotein amine dehydrogenase"/>
    <property type="match status" value="2"/>
</dbReference>
<dbReference type="PROSITE" id="PS00678">
    <property type="entry name" value="WD_REPEATS_1"/>
    <property type="match status" value="1"/>
</dbReference>
<comment type="caution">
    <text evidence="5">The sequence shown here is derived from an EMBL/GenBank/DDBJ whole genome shotgun (WGS) entry which is preliminary data.</text>
</comment>
<dbReference type="InterPro" id="IPR015943">
    <property type="entry name" value="WD40/YVTN_repeat-like_dom_sf"/>
</dbReference>
<dbReference type="CDD" id="cd00200">
    <property type="entry name" value="WD40"/>
    <property type="match status" value="1"/>
</dbReference>
<evidence type="ECO:0000256" key="2">
    <source>
        <dbReference type="ARBA" id="ARBA00022574"/>
    </source>
</evidence>
<dbReference type="InterPro" id="IPR019775">
    <property type="entry name" value="WD40_repeat_CS"/>
</dbReference>
<keyword evidence="2 4" id="KW-0853">WD repeat</keyword>
<accession>A0A2U1NHN0</accession>